<dbReference type="AlphaFoldDB" id="A0A2N3Y0F6"/>
<dbReference type="OrthoDB" id="9806452at2"/>
<evidence type="ECO:0000313" key="8">
    <source>
        <dbReference type="Proteomes" id="UP000233786"/>
    </source>
</evidence>
<keyword evidence="2" id="KW-0285">Flavoprotein</keyword>
<reference evidence="7" key="1">
    <citation type="submission" date="2017-12" db="EMBL/GenBank/DDBJ databases">
        <title>Sequencing the genomes of 1000 Actinobacteria strains.</title>
        <authorList>
            <person name="Klenk H.-P."/>
        </authorList>
    </citation>
    <scope>NUCLEOTIDE SEQUENCE [LARGE SCALE GENOMIC DNA]</scope>
    <source>
        <strain evidence="7">DSM 44228</strain>
    </source>
</reference>
<keyword evidence="4" id="KW-0560">Oxidoreductase</keyword>
<keyword evidence="8" id="KW-1185">Reference proteome</keyword>
<feature type="domain" description="FAD dependent oxidoreductase" evidence="6">
    <location>
        <begin position="4"/>
        <end position="349"/>
    </location>
</feature>
<organism evidence="7 8">
    <name type="scientific">Saccharopolyspora spinosa</name>
    <dbReference type="NCBI Taxonomy" id="60894"/>
    <lineage>
        <taxon>Bacteria</taxon>
        <taxon>Bacillati</taxon>
        <taxon>Actinomycetota</taxon>
        <taxon>Actinomycetes</taxon>
        <taxon>Pseudonocardiales</taxon>
        <taxon>Pseudonocardiaceae</taxon>
        <taxon>Saccharopolyspora</taxon>
    </lineage>
</organism>
<dbReference type="STRING" id="994479.GCA_000194155_07181"/>
<keyword evidence="3" id="KW-0274">FAD</keyword>
<dbReference type="GO" id="GO:0050660">
    <property type="term" value="F:flavin adenine dinucleotide binding"/>
    <property type="evidence" value="ECO:0007669"/>
    <property type="project" value="InterPro"/>
</dbReference>
<protein>
    <submittedName>
        <fullName evidence="7">Sarcosine oxidase</fullName>
    </submittedName>
</protein>
<dbReference type="EMBL" id="PJNB01000001">
    <property type="protein sequence ID" value="PKW16408.1"/>
    <property type="molecule type" value="Genomic_DNA"/>
</dbReference>
<proteinExistence type="predicted"/>
<dbReference type="InterPro" id="IPR036188">
    <property type="entry name" value="FAD/NAD-bd_sf"/>
</dbReference>
<dbReference type="InterPro" id="IPR045170">
    <property type="entry name" value="MTOX"/>
</dbReference>
<comment type="cofactor">
    <cofactor evidence="1">
        <name>FAD</name>
        <dbReference type="ChEBI" id="CHEBI:57692"/>
    </cofactor>
</comment>
<dbReference type="Gene3D" id="3.50.50.60">
    <property type="entry name" value="FAD/NAD(P)-binding domain"/>
    <property type="match status" value="1"/>
</dbReference>
<gene>
    <name evidence="7" type="ORF">A8926_4236</name>
</gene>
<dbReference type="Gene3D" id="3.30.9.10">
    <property type="entry name" value="D-Amino Acid Oxidase, subunit A, domain 2"/>
    <property type="match status" value="1"/>
</dbReference>
<name>A0A2N3Y0F6_SACSN</name>
<dbReference type="GO" id="GO:0008115">
    <property type="term" value="F:sarcosine oxidase activity"/>
    <property type="evidence" value="ECO:0007669"/>
    <property type="project" value="TreeGrafter"/>
</dbReference>
<evidence type="ECO:0000256" key="4">
    <source>
        <dbReference type="ARBA" id="ARBA00023002"/>
    </source>
</evidence>
<accession>A0A2N3Y0F6</accession>
<dbReference type="RefSeq" id="WP_010314695.1">
    <property type="nucleotide sequence ID" value="NZ_CP061007.1"/>
</dbReference>
<evidence type="ECO:0000256" key="2">
    <source>
        <dbReference type="ARBA" id="ARBA00022630"/>
    </source>
</evidence>
<dbReference type="SUPFAM" id="SSF54373">
    <property type="entry name" value="FAD-linked reductases, C-terminal domain"/>
    <property type="match status" value="1"/>
</dbReference>
<dbReference type="Proteomes" id="UP000233786">
    <property type="component" value="Unassembled WGS sequence"/>
</dbReference>
<dbReference type="SUPFAM" id="SSF51905">
    <property type="entry name" value="FAD/NAD(P)-binding domain"/>
    <property type="match status" value="1"/>
</dbReference>
<dbReference type="PANTHER" id="PTHR10961">
    <property type="entry name" value="PEROXISOMAL SARCOSINE OXIDASE"/>
    <property type="match status" value="1"/>
</dbReference>
<evidence type="ECO:0000256" key="1">
    <source>
        <dbReference type="ARBA" id="ARBA00001974"/>
    </source>
</evidence>
<sequence>MVHDVAVIGAGLTGSLTVRSLAERGRSVLLLEARPLGHSEGSSHGTSRIFRCAHPVRLYAEMAAQALPLWRRLEDESGIPLLTLTGCLDYGHDRRPRELYEAVTANGVDCELLNADEAAERFPGMRFPTEVLFHADAGYLDPEATIRAALAVAEKDGAEIKIGTTVERIEHREKHVVLATSNGTYTARHVVLAAGPWLPDLLPQALPETRPPALTVTEQNVFHFGRTDTTGAWPVLVCKHNAQFFGLPSGADGGPRPAVKIGRHDPGPTTTPSSRSGIPDTRTRHLVRSFVEEWMPGLQPSPLREDTCLYTRTRNEEFVLDRRGLITIASPCSGQGAKFAPALGELISDIALGVTETPDRFALSSHV</sequence>
<evidence type="ECO:0000313" key="7">
    <source>
        <dbReference type="EMBL" id="PKW16408.1"/>
    </source>
</evidence>
<evidence type="ECO:0000259" key="6">
    <source>
        <dbReference type="Pfam" id="PF01266"/>
    </source>
</evidence>
<dbReference type="InterPro" id="IPR006076">
    <property type="entry name" value="FAD-dep_OxRdtase"/>
</dbReference>
<dbReference type="PANTHER" id="PTHR10961:SF7">
    <property type="entry name" value="FAD DEPENDENT OXIDOREDUCTASE DOMAIN-CONTAINING PROTEIN"/>
    <property type="match status" value="1"/>
</dbReference>
<comment type="caution">
    <text evidence="7">The sequence shown here is derived from an EMBL/GenBank/DDBJ whole genome shotgun (WGS) entry which is preliminary data.</text>
</comment>
<dbReference type="Pfam" id="PF01266">
    <property type="entry name" value="DAO"/>
    <property type="match status" value="1"/>
</dbReference>
<feature type="region of interest" description="Disordered" evidence="5">
    <location>
        <begin position="261"/>
        <end position="280"/>
    </location>
</feature>
<evidence type="ECO:0000256" key="5">
    <source>
        <dbReference type="SAM" id="MobiDB-lite"/>
    </source>
</evidence>
<evidence type="ECO:0000256" key="3">
    <source>
        <dbReference type="ARBA" id="ARBA00022827"/>
    </source>
</evidence>